<feature type="chain" id="PRO_5019820975" evidence="1">
    <location>
        <begin position="26"/>
        <end position="116"/>
    </location>
</feature>
<dbReference type="InParanoid" id="A0A482XHL5"/>
<accession>A0A482XHL5</accession>
<feature type="signal peptide" evidence="1">
    <location>
        <begin position="1"/>
        <end position="25"/>
    </location>
</feature>
<name>A0A482XHL5_LAOST</name>
<keyword evidence="3" id="KW-1185">Reference proteome</keyword>
<comment type="caution">
    <text evidence="2">The sequence shown here is derived from an EMBL/GenBank/DDBJ whole genome shotgun (WGS) entry which is preliminary data.</text>
</comment>
<dbReference type="OrthoDB" id="10249535at2759"/>
<organism evidence="2 3">
    <name type="scientific">Laodelphax striatellus</name>
    <name type="common">Small brown planthopper</name>
    <name type="synonym">Delphax striatella</name>
    <dbReference type="NCBI Taxonomy" id="195883"/>
    <lineage>
        <taxon>Eukaryota</taxon>
        <taxon>Metazoa</taxon>
        <taxon>Ecdysozoa</taxon>
        <taxon>Arthropoda</taxon>
        <taxon>Hexapoda</taxon>
        <taxon>Insecta</taxon>
        <taxon>Pterygota</taxon>
        <taxon>Neoptera</taxon>
        <taxon>Paraneoptera</taxon>
        <taxon>Hemiptera</taxon>
        <taxon>Auchenorrhyncha</taxon>
        <taxon>Fulgoroidea</taxon>
        <taxon>Delphacidae</taxon>
        <taxon>Criomorphinae</taxon>
        <taxon>Laodelphax</taxon>
    </lineage>
</organism>
<dbReference type="EMBL" id="QKKF02010000">
    <property type="protein sequence ID" value="RZF45020.1"/>
    <property type="molecule type" value="Genomic_DNA"/>
</dbReference>
<protein>
    <submittedName>
        <fullName evidence="2">Uncharacterized protein</fullName>
    </submittedName>
</protein>
<sequence>MYSLSAVSFFVAAAMLCMLSSQVRAEKTELDTQESALHHRQERSLLNGLLCDVSRLCVNLDVKANVNLCCKCNKGTYIKIKNECHRKMASCLLSSLSNTLSGLTPDLPVVDGKHCS</sequence>
<dbReference type="AlphaFoldDB" id="A0A482XHL5"/>
<gene>
    <name evidence="2" type="ORF">LSTR_LSTR001981</name>
</gene>
<keyword evidence="1" id="KW-0732">Signal</keyword>
<evidence type="ECO:0000256" key="1">
    <source>
        <dbReference type="SAM" id="SignalP"/>
    </source>
</evidence>
<dbReference type="Proteomes" id="UP000291343">
    <property type="component" value="Unassembled WGS sequence"/>
</dbReference>
<proteinExistence type="predicted"/>
<evidence type="ECO:0000313" key="3">
    <source>
        <dbReference type="Proteomes" id="UP000291343"/>
    </source>
</evidence>
<evidence type="ECO:0000313" key="2">
    <source>
        <dbReference type="EMBL" id="RZF45020.1"/>
    </source>
</evidence>
<reference evidence="2 3" key="1">
    <citation type="journal article" date="2017" name="Gigascience">
        <title>Genome sequence of the small brown planthopper, Laodelphax striatellus.</title>
        <authorList>
            <person name="Zhu J."/>
            <person name="Jiang F."/>
            <person name="Wang X."/>
            <person name="Yang P."/>
            <person name="Bao Y."/>
            <person name="Zhao W."/>
            <person name="Wang W."/>
            <person name="Lu H."/>
            <person name="Wang Q."/>
            <person name="Cui N."/>
            <person name="Li J."/>
            <person name="Chen X."/>
            <person name="Luo L."/>
            <person name="Yu J."/>
            <person name="Kang L."/>
            <person name="Cui F."/>
        </authorList>
    </citation>
    <scope>NUCLEOTIDE SEQUENCE [LARGE SCALE GENOMIC DNA]</scope>
    <source>
        <strain evidence="2">Lst14</strain>
    </source>
</reference>